<gene>
    <name evidence="1" type="ORF">GALL_394020</name>
</gene>
<organism evidence="1">
    <name type="scientific">mine drainage metagenome</name>
    <dbReference type="NCBI Taxonomy" id="410659"/>
    <lineage>
        <taxon>unclassified sequences</taxon>
        <taxon>metagenomes</taxon>
        <taxon>ecological metagenomes</taxon>
    </lineage>
</organism>
<reference evidence="1" key="1">
    <citation type="submission" date="2016-10" db="EMBL/GenBank/DDBJ databases">
        <title>Sequence of Gallionella enrichment culture.</title>
        <authorList>
            <person name="Poehlein A."/>
            <person name="Muehling M."/>
            <person name="Daniel R."/>
        </authorList>
    </citation>
    <scope>NUCLEOTIDE SEQUENCE</scope>
</reference>
<evidence type="ECO:0000313" key="1">
    <source>
        <dbReference type="EMBL" id="OIQ78890.1"/>
    </source>
</evidence>
<sequence>MSRSSEQWVPSRQPGDKFCTQCKDSCPAAGGMQIISEDKMHQRWICKRCKDRQDEKILQKTVHS</sequence>
<comment type="caution">
    <text evidence="1">The sequence shown here is derived from an EMBL/GenBank/DDBJ whole genome shotgun (WGS) entry which is preliminary data.</text>
</comment>
<dbReference type="EMBL" id="MLJW01001315">
    <property type="protein sequence ID" value="OIQ78890.1"/>
    <property type="molecule type" value="Genomic_DNA"/>
</dbReference>
<proteinExistence type="predicted"/>
<name>A0A1J5Q6T7_9ZZZZ</name>
<accession>A0A1J5Q6T7</accession>
<dbReference type="AlphaFoldDB" id="A0A1J5Q6T7"/>
<protein>
    <submittedName>
        <fullName evidence="1">Uncharacterized protein</fullName>
    </submittedName>
</protein>